<organism evidence="1 2">
    <name type="scientific">Pinctada imbricata</name>
    <name type="common">Atlantic pearl-oyster</name>
    <name type="synonym">Pinctada martensii</name>
    <dbReference type="NCBI Taxonomy" id="66713"/>
    <lineage>
        <taxon>Eukaryota</taxon>
        <taxon>Metazoa</taxon>
        <taxon>Spiralia</taxon>
        <taxon>Lophotrochozoa</taxon>
        <taxon>Mollusca</taxon>
        <taxon>Bivalvia</taxon>
        <taxon>Autobranchia</taxon>
        <taxon>Pteriomorphia</taxon>
        <taxon>Pterioida</taxon>
        <taxon>Pterioidea</taxon>
        <taxon>Pteriidae</taxon>
        <taxon>Pinctada</taxon>
    </lineage>
</organism>
<sequence>MGVAFFFEILYLRYYELFDVKKKEPGELQSRQRLLECDSESDLSDIRKDDSKSSTRLKKRKATATIEKFYKADQYSVNASTECKDMKACTESQTRTAPTKPPRIKLIKPSFEEVAENEKF</sequence>
<proteinExistence type="predicted"/>
<dbReference type="AlphaFoldDB" id="A0AA89BNN7"/>
<accession>A0AA89BNN7</accession>
<keyword evidence="2" id="KW-1185">Reference proteome</keyword>
<dbReference type="EMBL" id="VSWD01000010">
    <property type="protein sequence ID" value="KAK3089635.1"/>
    <property type="molecule type" value="Genomic_DNA"/>
</dbReference>
<name>A0AA89BNN7_PINIB</name>
<evidence type="ECO:0000313" key="1">
    <source>
        <dbReference type="EMBL" id="KAK3089635.1"/>
    </source>
</evidence>
<protein>
    <submittedName>
        <fullName evidence="1">Uncharacterized protein</fullName>
    </submittedName>
</protein>
<comment type="caution">
    <text evidence="1">The sequence shown here is derived from an EMBL/GenBank/DDBJ whole genome shotgun (WGS) entry which is preliminary data.</text>
</comment>
<reference evidence="1" key="1">
    <citation type="submission" date="2019-08" db="EMBL/GenBank/DDBJ databases">
        <title>The improved chromosome-level genome for the pearl oyster Pinctada fucata martensii using PacBio sequencing and Hi-C.</title>
        <authorList>
            <person name="Zheng Z."/>
        </authorList>
    </citation>
    <scope>NUCLEOTIDE SEQUENCE</scope>
    <source>
        <strain evidence="1">ZZ-2019</strain>
        <tissue evidence="1">Adductor muscle</tissue>
    </source>
</reference>
<evidence type="ECO:0000313" key="2">
    <source>
        <dbReference type="Proteomes" id="UP001186944"/>
    </source>
</evidence>
<gene>
    <name evidence="1" type="ORF">FSP39_005233</name>
</gene>
<dbReference type="Proteomes" id="UP001186944">
    <property type="component" value="Unassembled WGS sequence"/>
</dbReference>